<evidence type="ECO:0000256" key="1">
    <source>
        <dbReference type="ARBA" id="ARBA00009809"/>
    </source>
</evidence>
<dbReference type="GO" id="GO:0005975">
    <property type="term" value="P:carbohydrate metabolic process"/>
    <property type="evidence" value="ECO:0007669"/>
    <property type="project" value="InterPro"/>
</dbReference>
<accession>A0A7X5VJI7</accession>
<organism evidence="4 5">
    <name type="scientific">Kribbella shirazensis</name>
    <dbReference type="NCBI Taxonomy" id="1105143"/>
    <lineage>
        <taxon>Bacteria</taxon>
        <taxon>Bacillati</taxon>
        <taxon>Actinomycetota</taxon>
        <taxon>Actinomycetes</taxon>
        <taxon>Propionibacteriales</taxon>
        <taxon>Kribbellaceae</taxon>
        <taxon>Kribbella</taxon>
    </lineage>
</organism>
<protein>
    <recommendedName>
        <fullName evidence="3">Glycoside hydrolase 35 catalytic domain-containing protein</fullName>
    </recommendedName>
</protein>
<evidence type="ECO:0000256" key="2">
    <source>
        <dbReference type="RuleBase" id="RU003679"/>
    </source>
</evidence>
<keyword evidence="5" id="KW-1185">Reference proteome</keyword>
<evidence type="ECO:0000313" key="5">
    <source>
        <dbReference type="Proteomes" id="UP000555407"/>
    </source>
</evidence>
<dbReference type="Pfam" id="PF01301">
    <property type="entry name" value="Glyco_hydro_35"/>
    <property type="match status" value="1"/>
</dbReference>
<gene>
    <name evidence="4" type="ORF">BJY22_007269</name>
</gene>
<proteinExistence type="inferred from homology"/>
<dbReference type="GO" id="GO:0004553">
    <property type="term" value="F:hydrolase activity, hydrolyzing O-glycosyl compounds"/>
    <property type="evidence" value="ECO:0007669"/>
    <property type="project" value="InterPro"/>
</dbReference>
<dbReference type="Proteomes" id="UP000555407">
    <property type="component" value="Unassembled WGS sequence"/>
</dbReference>
<comment type="caution">
    <text evidence="4">The sequence shown here is derived from an EMBL/GenBank/DDBJ whole genome shotgun (WGS) entry which is preliminary data.</text>
</comment>
<dbReference type="PRINTS" id="PR00742">
    <property type="entry name" value="GLHYDRLASE35"/>
</dbReference>
<reference evidence="4 5" key="1">
    <citation type="submission" date="2020-03" db="EMBL/GenBank/DDBJ databases">
        <title>Sequencing the genomes of 1000 actinobacteria strains.</title>
        <authorList>
            <person name="Klenk H.-P."/>
        </authorList>
    </citation>
    <scope>NUCLEOTIDE SEQUENCE [LARGE SCALE GENOMIC DNA]</scope>
    <source>
        <strain evidence="4 5">DSM 45490</strain>
    </source>
</reference>
<feature type="domain" description="Glycoside hydrolase 35 catalytic" evidence="3">
    <location>
        <begin position="41"/>
        <end position="380"/>
    </location>
</feature>
<dbReference type="Gene3D" id="3.20.20.80">
    <property type="entry name" value="Glycosidases"/>
    <property type="match status" value="1"/>
</dbReference>
<dbReference type="RefSeq" id="WP_167216129.1">
    <property type="nucleotide sequence ID" value="NZ_JAASRO010000001.1"/>
</dbReference>
<name>A0A7X5VJI7_9ACTN</name>
<sequence length="750" mass="82092">MKASISCDARDAHLDIDGSHLRHWGGSAPDGRVLAATNHHLTLDGAPWAVVAGEFQGQRYPRSEWREGIRALKAAGCTMVSSYWFWNLVEPTPGTFDFTGANDIAAFARLCAEEDVWLQARIGPFNNAEFLLGGLPPWLYGMPLVERSNDPRYLELVGRYYAAIARQLDGLLWRDGGPVVVVQLENELSHAPNDWRTLFGYTATDHRGPEGAEFGKHMSALRRVATDNGIDVPFFTMTGWGTAGDLPGDEFLPTYGGYMDLHHRPGPNARLTTFGGAQESAQTYPCRGRLPIAFSELGTGSPVRAAYRSMSPPEMMVTTALTRLGGTESIFLGYYLFHGGTNPTRGDGFGWMTKEDTFSLRSYDFWAPVSEYGERRTSFYRTAPLNLFVREFGTELARQQSMPVADPVEDPDDDRLRAVVRADADSAFVFLSNYGNNTPLTGRAEVTIEVGLAGGEVRFPREAGLSVPSGGWAILPVRLDLGHGCTLVSSTAQPLARLGSADRPCLVSFAPTGRPVEYVVAHRGGNEEVLTSTGRSLIVATGHGEIELVTLDRAAAEHAQLVTRNGNKWLITSPDDLTETPAGIRISRFVDLGRPDRAPVGVRVLPGPTRLAAELPAPRLDPADLRIEQLSESRWLLRVADGVILDPDDLWVDVAYTGDLCRAFDARSGQLLADDFQRGIPWRVKLGRFAEALAADGIQLRVEPLVDQNRVQSGTPMLLDSRQDVLGEARVDGIRPFARQSAIVRPIGWS</sequence>
<comment type="similarity">
    <text evidence="1 2">Belongs to the glycosyl hydrolase 35 family.</text>
</comment>
<dbReference type="AlphaFoldDB" id="A0A7X5VJI7"/>
<dbReference type="InterPro" id="IPR017853">
    <property type="entry name" value="GH"/>
</dbReference>
<evidence type="ECO:0000259" key="3">
    <source>
        <dbReference type="Pfam" id="PF01301"/>
    </source>
</evidence>
<evidence type="ECO:0000313" key="4">
    <source>
        <dbReference type="EMBL" id="NIK61552.1"/>
    </source>
</evidence>
<dbReference type="EMBL" id="JAASRO010000001">
    <property type="protein sequence ID" value="NIK61552.1"/>
    <property type="molecule type" value="Genomic_DNA"/>
</dbReference>
<dbReference type="InterPro" id="IPR031330">
    <property type="entry name" value="Gly_Hdrlase_35_cat"/>
</dbReference>
<dbReference type="InterPro" id="IPR001944">
    <property type="entry name" value="Glycoside_Hdrlase_35"/>
</dbReference>
<dbReference type="SUPFAM" id="SSF51445">
    <property type="entry name" value="(Trans)glycosidases"/>
    <property type="match status" value="1"/>
</dbReference>
<dbReference type="PANTHER" id="PTHR23421">
    <property type="entry name" value="BETA-GALACTOSIDASE RELATED"/>
    <property type="match status" value="1"/>
</dbReference>